<dbReference type="RefSeq" id="WP_071163509.1">
    <property type="nucleotide sequence ID" value="NZ_CP017812.1"/>
</dbReference>
<organism evidence="1 2">
    <name type="scientific">Boudabousia tangfeifanii</name>
    <dbReference type="NCBI Taxonomy" id="1912795"/>
    <lineage>
        <taxon>Bacteria</taxon>
        <taxon>Bacillati</taxon>
        <taxon>Actinomycetota</taxon>
        <taxon>Actinomycetes</taxon>
        <taxon>Actinomycetales</taxon>
        <taxon>Actinomycetaceae</taxon>
        <taxon>Boudabousia</taxon>
    </lineage>
</organism>
<name>A0A1D9MIL1_9ACTO</name>
<proteinExistence type="predicted"/>
<dbReference type="Proteomes" id="UP000176288">
    <property type="component" value="Chromosome"/>
</dbReference>
<dbReference type="KEGG" id="avu:BK816_00985"/>
<reference evidence="1 2" key="1">
    <citation type="submission" date="2016-10" db="EMBL/GenBank/DDBJ databases">
        <title>Actinomyces aegypiusis sp. nov., isolated from the Aegypius monachus in Qinghai Tibet Plateau China.</title>
        <authorList>
            <person name="Wang Y."/>
        </authorList>
    </citation>
    <scope>NUCLEOTIDE SEQUENCE [LARGE SCALE GENOMIC DNA]</scope>
    <source>
        <strain evidence="1 2">VUL4_3</strain>
    </source>
</reference>
<evidence type="ECO:0008006" key="3">
    <source>
        <dbReference type="Google" id="ProtNLM"/>
    </source>
</evidence>
<protein>
    <recommendedName>
        <fullName evidence="3">Phage head-tail adapter protein</fullName>
    </recommendedName>
</protein>
<dbReference type="InterPro" id="IPR008767">
    <property type="entry name" value="Phage_SPP1_head-tail_adaptor"/>
</dbReference>
<dbReference type="AlphaFoldDB" id="A0A1D9MIL1"/>
<gene>
    <name evidence="1" type="ORF">BK816_00985</name>
</gene>
<keyword evidence="2" id="KW-1185">Reference proteome</keyword>
<evidence type="ECO:0000313" key="1">
    <source>
        <dbReference type="EMBL" id="AOZ72043.1"/>
    </source>
</evidence>
<dbReference type="STRING" id="1912795.BK816_00985"/>
<dbReference type="EMBL" id="CP017812">
    <property type="protein sequence ID" value="AOZ72043.1"/>
    <property type="molecule type" value="Genomic_DNA"/>
</dbReference>
<dbReference type="Pfam" id="PF05521">
    <property type="entry name" value="Phage_HCP"/>
    <property type="match status" value="1"/>
</dbReference>
<evidence type="ECO:0000313" key="2">
    <source>
        <dbReference type="Proteomes" id="UP000176288"/>
    </source>
</evidence>
<accession>A0A1D9MIL1</accession>
<sequence length="110" mass="12399">MGLGLLRTELLFVDDMVNSDRQGFHTKPALAGFTCRGVFEERSATTRWAHLAGFEQVDAIARIRTQPHHVPVTGQKVIVDDKPFTITGIENVKGRGRYLVLFLKREVHRG</sequence>